<organism evidence="1 2">
    <name type="scientific">Smallanthus sonchifolius</name>
    <dbReference type="NCBI Taxonomy" id="185202"/>
    <lineage>
        <taxon>Eukaryota</taxon>
        <taxon>Viridiplantae</taxon>
        <taxon>Streptophyta</taxon>
        <taxon>Embryophyta</taxon>
        <taxon>Tracheophyta</taxon>
        <taxon>Spermatophyta</taxon>
        <taxon>Magnoliopsida</taxon>
        <taxon>eudicotyledons</taxon>
        <taxon>Gunneridae</taxon>
        <taxon>Pentapetalae</taxon>
        <taxon>asterids</taxon>
        <taxon>campanulids</taxon>
        <taxon>Asterales</taxon>
        <taxon>Asteraceae</taxon>
        <taxon>Asteroideae</taxon>
        <taxon>Heliantheae alliance</taxon>
        <taxon>Millerieae</taxon>
        <taxon>Smallanthus</taxon>
    </lineage>
</organism>
<reference evidence="1 2" key="2">
    <citation type="journal article" date="2022" name="Mol. Ecol. Resour.">
        <title>The genomes of chicory, endive, great burdock and yacon provide insights into Asteraceae paleo-polyploidization history and plant inulin production.</title>
        <authorList>
            <person name="Fan W."/>
            <person name="Wang S."/>
            <person name="Wang H."/>
            <person name="Wang A."/>
            <person name="Jiang F."/>
            <person name="Liu H."/>
            <person name="Zhao H."/>
            <person name="Xu D."/>
            <person name="Zhang Y."/>
        </authorList>
    </citation>
    <scope>NUCLEOTIDE SEQUENCE [LARGE SCALE GENOMIC DNA]</scope>
    <source>
        <strain evidence="2">cv. Yunnan</strain>
        <tissue evidence="1">Leaves</tissue>
    </source>
</reference>
<evidence type="ECO:0000313" key="1">
    <source>
        <dbReference type="EMBL" id="KAI3818084.1"/>
    </source>
</evidence>
<dbReference type="Proteomes" id="UP001056120">
    <property type="component" value="Linkage Group LG04"/>
</dbReference>
<comment type="caution">
    <text evidence="1">The sequence shown here is derived from an EMBL/GenBank/DDBJ whole genome shotgun (WGS) entry which is preliminary data.</text>
</comment>
<keyword evidence="2" id="KW-1185">Reference proteome</keyword>
<reference evidence="2" key="1">
    <citation type="journal article" date="2022" name="Mol. Ecol. Resour.">
        <title>The genomes of chicory, endive, great burdock and yacon provide insights into Asteraceae palaeo-polyploidization history and plant inulin production.</title>
        <authorList>
            <person name="Fan W."/>
            <person name="Wang S."/>
            <person name="Wang H."/>
            <person name="Wang A."/>
            <person name="Jiang F."/>
            <person name="Liu H."/>
            <person name="Zhao H."/>
            <person name="Xu D."/>
            <person name="Zhang Y."/>
        </authorList>
    </citation>
    <scope>NUCLEOTIDE SEQUENCE [LARGE SCALE GENOMIC DNA]</scope>
    <source>
        <strain evidence="2">cv. Yunnan</strain>
    </source>
</reference>
<gene>
    <name evidence="1" type="ORF">L1987_11887</name>
</gene>
<evidence type="ECO:0000313" key="2">
    <source>
        <dbReference type="Proteomes" id="UP001056120"/>
    </source>
</evidence>
<name>A0ACB9JCP9_9ASTR</name>
<sequence>MDLGTDHTVAVKVSVPYGTWRLAWELYCFICFYEGFCICPHHVHTFIGGRFSYQYCYLPCYHRGCCFRCQDEVVMLISAVFRRVGWPYWCIPYSILLSFAYSRSLLESISGLANHTARLISSQLN</sequence>
<protein>
    <submittedName>
        <fullName evidence="1">Uncharacterized protein</fullName>
    </submittedName>
</protein>
<accession>A0ACB9JCP9</accession>
<proteinExistence type="predicted"/>
<dbReference type="EMBL" id="CM042021">
    <property type="protein sequence ID" value="KAI3818084.1"/>
    <property type="molecule type" value="Genomic_DNA"/>
</dbReference>